<evidence type="ECO:0000259" key="4">
    <source>
        <dbReference type="PROSITE" id="PS50043"/>
    </source>
</evidence>
<keyword evidence="3" id="KW-0804">Transcription</keyword>
<evidence type="ECO:0000313" key="5">
    <source>
        <dbReference type="EMBL" id="KGA98649.1"/>
    </source>
</evidence>
<dbReference type="eggNOG" id="COG2197">
    <property type="taxonomic scope" value="Bacteria"/>
</dbReference>
<keyword evidence="7" id="KW-1185">Reference proteome</keyword>
<dbReference type="InterPro" id="IPR029016">
    <property type="entry name" value="GAF-like_dom_sf"/>
</dbReference>
<evidence type="ECO:0000256" key="3">
    <source>
        <dbReference type="ARBA" id="ARBA00023163"/>
    </source>
</evidence>
<dbReference type="Gene3D" id="3.30.450.40">
    <property type="match status" value="1"/>
</dbReference>
<gene>
    <name evidence="6" type="ORF">AJ85_06425</name>
    <name evidence="5" type="ORF">BALCAV_0203245</name>
</gene>
<dbReference type="Pfam" id="PF00196">
    <property type="entry name" value="GerE"/>
    <property type="match status" value="1"/>
</dbReference>
<evidence type="ECO:0000256" key="1">
    <source>
        <dbReference type="ARBA" id="ARBA00023015"/>
    </source>
</evidence>
<reference evidence="6 8" key="2">
    <citation type="submission" date="2014-01" db="EMBL/GenBank/DDBJ databases">
        <title>Draft genome sequencing of Bacillus alcalophilus CGMCC 1.3604.</title>
        <authorList>
            <person name="Yang J."/>
            <person name="Diao L."/>
            <person name="Yang S."/>
        </authorList>
    </citation>
    <scope>NUCLEOTIDE SEQUENCE [LARGE SCALE GENOMIC DNA]</scope>
    <source>
        <strain evidence="6 8">CGMCC 1.3604</strain>
    </source>
</reference>
<evidence type="ECO:0000256" key="2">
    <source>
        <dbReference type="ARBA" id="ARBA00023125"/>
    </source>
</evidence>
<keyword evidence="1" id="KW-0805">Transcription regulation</keyword>
<dbReference type="PRINTS" id="PR00038">
    <property type="entry name" value="HTHLUXR"/>
</dbReference>
<dbReference type="CDD" id="cd06170">
    <property type="entry name" value="LuxR_C_like"/>
    <property type="match status" value="1"/>
</dbReference>
<dbReference type="PANTHER" id="PTHR44688:SF16">
    <property type="entry name" value="DNA-BINDING TRANSCRIPTIONAL ACTIVATOR DEVR_DOSR"/>
    <property type="match status" value="1"/>
</dbReference>
<dbReference type="InterPro" id="IPR036388">
    <property type="entry name" value="WH-like_DNA-bd_sf"/>
</dbReference>
<organism evidence="5 7">
    <name type="scientific">Alkalihalobacillus alcalophilus ATCC 27647 = CGMCC 1.3604</name>
    <dbReference type="NCBI Taxonomy" id="1218173"/>
    <lineage>
        <taxon>Bacteria</taxon>
        <taxon>Bacillati</taxon>
        <taxon>Bacillota</taxon>
        <taxon>Bacilli</taxon>
        <taxon>Bacillales</taxon>
        <taxon>Bacillaceae</taxon>
        <taxon>Alkalihalobacillus</taxon>
    </lineage>
</organism>
<dbReference type="InterPro" id="IPR000792">
    <property type="entry name" value="Tscrpt_reg_LuxR_C"/>
</dbReference>
<dbReference type="OrthoDB" id="9780153at2"/>
<feature type="domain" description="HTH luxR-type" evidence="4">
    <location>
        <begin position="290"/>
        <end position="352"/>
    </location>
</feature>
<dbReference type="Proteomes" id="UP000297014">
    <property type="component" value="Unassembled WGS sequence"/>
</dbReference>
<dbReference type="Pfam" id="PF01590">
    <property type="entry name" value="GAF"/>
    <property type="match status" value="1"/>
</dbReference>
<protein>
    <recommendedName>
        <fullName evidence="4">HTH luxR-type domain-containing protein</fullName>
    </recommendedName>
</protein>
<dbReference type="EMBL" id="ALPT02000007">
    <property type="protein sequence ID" value="KGA98649.1"/>
    <property type="molecule type" value="Genomic_DNA"/>
</dbReference>
<dbReference type="AlphaFoldDB" id="A0A094WLL4"/>
<dbReference type="STRING" id="1218173.BALCAV_0203245"/>
<dbReference type="RefSeq" id="WP_003321759.1">
    <property type="nucleotide sequence ID" value="NZ_ALPT02000007.1"/>
</dbReference>
<accession>A0A094WLL4</accession>
<dbReference type="PROSITE" id="PS50043">
    <property type="entry name" value="HTH_LUXR_2"/>
    <property type="match status" value="1"/>
</dbReference>
<dbReference type="EMBL" id="JALP01000085">
    <property type="protein sequence ID" value="THG91162.1"/>
    <property type="molecule type" value="Genomic_DNA"/>
</dbReference>
<comment type="caution">
    <text evidence="5">The sequence shown here is derived from an EMBL/GenBank/DDBJ whole genome shotgun (WGS) entry which is preliminary data.</text>
</comment>
<keyword evidence="2" id="KW-0238">DNA-binding</keyword>
<dbReference type="SUPFAM" id="SSF46894">
    <property type="entry name" value="C-terminal effector domain of the bipartite response regulators"/>
    <property type="match status" value="1"/>
</dbReference>
<name>A0A094WLL4_ALKAL</name>
<sequence length="352" mass="41619">MVQGHSLNKKDYNEMMKLVSSLSTPSINISRELQCKLSEIFGYHSTVLWKVDDNENLNSPQTHRLSDYSIEEYLRDYHHLDYLHPNNQGQLLKNKIALRLEDIIPLERYRKSTYYKEFMKKYNYYHEMVVSFYFKQRLVGVLGVTREEAEEGFSENDCHRFKALAPIIANFLCIEKEQEEERYERKVFEDFTNKSEAGLILLNKNYSIQYMNNAAWDIFRMTTRNNDLNGFLQKLLNKDIHSVIGSSKLYTSALDSYSVRLVSQFDNSLSHIDRFAIIIEKESSHDCDTNKNLVLHLTSREREVTYFLCKGYRYEEIAKELYISINTVKKHIKNIYQKTNVNSRASLQLLLQ</sequence>
<dbReference type="InterPro" id="IPR003018">
    <property type="entry name" value="GAF"/>
</dbReference>
<dbReference type="GO" id="GO:0003677">
    <property type="term" value="F:DNA binding"/>
    <property type="evidence" value="ECO:0007669"/>
    <property type="project" value="UniProtKB-KW"/>
</dbReference>
<dbReference type="Proteomes" id="UP000002754">
    <property type="component" value="Unassembled WGS sequence"/>
</dbReference>
<evidence type="ECO:0000313" key="6">
    <source>
        <dbReference type="EMBL" id="THG91162.1"/>
    </source>
</evidence>
<dbReference type="SMART" id="SM00421">
    <property type="entry name" value="HTH_LUXR"/>
    <property type="match status" value="1"/>
</dbReference>
<evidence type="ECO:0000313" key="8">
    <source>
        <dbReference type="Proteomes" id="UP000297014"/>
    </source>
</evidence>
<dbReference type="SUPFAM" id="SSF55781">
    <property type="entry name" value="GAF domain-like"/>
    <property type="match status" value="1"/>
</dbReference>
<dbReference type="PROSITE" id="PS00622">
    <property type="entry name" value="HTH_LUXR_1"/>
    <property type="match status" value="1"/>
</dbReference>
<dbReference type="Gene3D" id="1.10.10.10">
    <property type="entry name" value="Winged helix-like DNA-binding domain superfamily/Winged helix DNA-binding domain"/>
    <property type="match status" value="1"/>
</dbReference>
<reference evidence="5 7" key="1">
    <citation type="journal article" date="2014" name="Genome Announc.">
        <title>Draft Genome Sequence of Bacillus alcalophilus AV1934, a Classic Alkaliphile Isolated from Human Feces in 1934.</title>
        <authorList>
            <person name="Attie O."/>
            <person name="Jayaprakash A."/>
            <person name="Shah H."/>
            <person name="Paulsen I.T."/>
            <person name="Morino M."/>
            <person name="Takahashi Y."/>
            <person name="Narumi I."/>
            <person name="Sachidanandam R."/>
            <person name="Satoh K."/>
            <person name="Ito M."/>
            <person name="Krulwich T.A."/>
        </authorList>
    </citation>
    <scope>NUCLEOTIDE SEQUENCE [LARGE SCALE GENOMIC DNA]</scope>
    <source>
        <strain evidence="5 7">AV1934</strain>
    </source>
</reference>
<dbReference type="GO" id="GO:0045892">
    <property type="term" value="P:negative regulation of DNA-templated transcription"/>
    <property type="evidence" value="ECO:0007669"/>
    <property type="project" value="UniProtKB-ARBA"/>
</dbReference>
<evidence type="ECO:0000313" key="7">
    <source>
        <dbReference type="Proteomes" id="UP000002754"/>
    </source>
</evidence>
<dbReference type="InterPro" id="IPR016032">
    <property type="entry name" value="Sig_transdc_resp-reg_C-effctor"/>
</dbReference>
<proteinExistence type="predicted"/>
<dbReference type="PANTHER" id="PTHR44688">
    <property type="entry name" value="DNA-BINDING TRANSCRIPTIONAL ACTIVATOR DEVR_DOSR"/>
    <property type="match status" value="1"/>
</dbReference>